<dbReference type="AlphaFoldDB" id="C6TFH8"/>
<dbReference type="ExpressionAtlas" id="C6TFH8">
    <property type="expression patterns" value="baseline"/>
</dbReference>
<evidence type="ECO:0000313" key="2">
    <source>
        <dbReference type="EMBL" id="ACU20580.1"/>
    </source>
</evidence>
<name>C6TFH8_SOYBN</name>
<feature type="region of interest" description="Disordered" evidence="1">
    <location>
        <begin position="1"/>
        <end position="69"/>
    </location>
</feature>
<reference evidence="2" key="1">
    <citation type="submission" date="2009-08" db="EMBL/GenBank/DDBJ databases">
        <authorList>
            <person name="Cheung F."/>
            <person name="Xiao Y."/>
            <person name="Chan A."/>
            <person name="Moskal W."/>
            <person name="Town C.D."/>
        </authorList>
    </citation>
    <scope>NUCLEOTIDE SEQUENCE</scope>
</reference>
<dbReference type="EMBL" id="BT096366">
    <property type="protein sequence ID" value="ACU20580.1"/>
    <property type="molecule type" value="mRNA"/>
</dbReference>
<accession>C6TFH8</accession>
<evidence type="ECO:0000256" key="1">
    <source>
        <dbReference type="SAM" id="MobiDB-lite"/>
    </source>
</evidence>
<protein>
    <submittedName>
        <fullName evidence="2">Uncharacterized protein</fullName>
    </submittedName>
</protein>
<sequence length="69" mass="7563">MTTNEHQESAFMSASAPVLSISTITEGNENQDEPIKGNAHLQKQVNRRRVKSPGSASSVCQSPRLKVRK</sequence>
<proteinExistence type="evidence at transcript level"/>
<organism evidence="2">
    <name type="scientific">Glycine max</name>
    <name type="common">Soybean</name>
    <name type="synonym">Glycine hispida</name>
    <dbReference type="NCBI Taxonomy" id="3847"/>
    <lineage>
        <taxon>Eukaryota</taxon>
        <taxon>Viridiplantae</taxon>
        <taxon>Streptophyta</taxon>
        <taxon>Embryophyta</taxon>
        <taxon>Tracheophyta</taxon>
        <taxon>Spermatophyta</taxon>
        <taxon>Magnoliopsida</taxon>
        <taxon>eudicotyledons</taxon>
        <taxon>Gunneridae</taxon>
        <taxon>Pentapetalae</taxon>
        <taxon>rosids</taxon>
        <taxon>fabids</taxon>
        <taxon>Fabales</taxon>
        <taxon>Fabaceae</taxon>
        <taxon>Papilionoideae</taxon>
        <taxon>50 kb inversion clade</taxon>
        <taxon>NPAAA clade</taxon>
        <taxon>indigoferoid/millettioid clade</taxon>
        <taxon>Phaseoleae</taxon>
        <taxon>Glycine</taxon>
        <taxon>Glycine subgen. Soja</taxon>
    </lineage>
</organism>